<name>A0A286U5J0_9AGAM</name>
<keyword evidence="2" id="KW-1185">Reference proteome</keyword>
<dbReference type="AlphaFoldDB" id="A0A286U5J0"/>
<dbReference type="Proteomes" id="UP000217199">
    <property type="component" value="Unassembled WGS sequence"/>
</dbReference>
<evidence type="ECO:0000313" key="1">
    <source>
        <dbReference type="EMBL" id="PAV14812.1"/>
    </source>
</evidence>
<evidence type="ECO:0000313" key="2">
    <source>
        <dbReference type="Proteomes" id="UP000217199"/>
    </source>
</evidence>
<reference evidence="1 2" key="1">
    <citation type="journal article" date="2017" name="Mol. Ecol.">
        <title>Comparative and population genomic landscape of Phellinus noxius: A hypervariable fungus causing root rot in trees.</title>
        <authorList>
            <person name="Chung C.L."/>
            <person name="Lee T.J."/>
            <person name="Akiba M."/>
            <person name="Lee H.H."/>
            <person name="Kuo T.H."/>
            <person name="Liu D."/>
            <person name="Ke H.M."/>
            <person name="Yokoi T."/>
            <person name="Roa M.B."/>
            <person name="Lu M.J."/>
            <person name="Chang Y.Y."/>
            <person name="Ann P.J."/>
            <person name="Tsai J.N."/>
            <person name="Chen C.Y."/>
            <person name="Tzean S.S."/>
            <person name="Ota Y."/>
            <person name="Hattori T."/>
            <person name="Sahashi N."/>
            <person name="Liou R.F."/>
            <person name="Kikuchi T."/>
            <person name="Tsai I.J."/>
        </authorList>
    </citation>
    <scope>NUCLEOTIDE SEQUENCE [LARGE SCALE GENOMIC DNA]</scope>
    <source>
        <strain evidence="1 2">FFPRI411160</strain>
    </source>
</reference>
<dbReference type="EMBL" id="NBII01000011">
    <property type="protein sequence ID" value="PAV14812.1"/>
    <property type="molecule type" value="Genomic_DNA"/>
</dbReference>
<sequence>MTLTVLSHGLIVRASLLSYLDLPSRFGSILSSVGLRCEPNEGPQAEKSGDILLSLITDSSSCHHNNVYISRENSLEI</sequence>
<protein>
    <submittedName>
        <fullName evidence="1">Uncharacterized protein</fullName>
    </submittedName>
</protein>
<accession>A0A286U5J0</accession>
<organism evidence="1 2">
    <name type="scientific">Pyrrhoderma noxium</name>
    <dbReference type="NCBI Taxonomy" id="2282107"/>
    <lineage>
        <taxon>Eukaryota</taxon>
        <taxon>Fungi</taxon>
        <taxon>Dikarya</taxon>
        <taxon>Basidiomycota</taxon>
        <taxon>Agaricomycotina</taxon>
        <taxon>Agaricomycetes</taxon>
        <taxon>Hymenochaetales</taxon>
        <taxon>Hymenochaetaceae</taxon>
        <taxon>Pyrrhoderma</taxon>
    </lineage>
</organism>
<proteinExistence type="predicted"/>
<comment type="caution">
    <text evidence="1">The sequence shown here is derived from an EMBL/GenBank/DDBJ whole genome shotgun (WGS) entry which is preliminary data.</text>
</comment>
<dbReference type="InParanoid" id="A0A286U5J0"/>
<gene>
    <name evidence="1" type="ORF">PNOK_0936500</name>
</gene>